<evidence type="ECO:0000313" key="2">
    <source>
        <dbReference type="EMBL" id="GAB0135553.1"/>
    </source>
</evidence>
<dbReference type="EMBL" id="BAAFGZ010000135">
    <property type="protein sequence ID" value="GAB0135553.1"/>
    <property type="molecule type" value="Genomic_DNA"/>
</dbReference>
<dbReference type="Proteomes" id="UP001562357">
    <property type="component" value="Unassembled WGS sequence"/>
</dbReference>
<accession>A0ABQ0CQ41</accession>
<proteinExistence type="predicted"/>
<comment type="caution">
    <text evidence="2">The sequence shown here is derived from an EMBL/GenBank/DDBJ whole genome shotgun (WGS) entry which is preliminary data.</text>
</comment>
<gene>
    <name evidence="2" type="primary">g3886</name>
    <name evidence="2" type="ORF">EsDP_00003886</name>
</gene>
<evidence type="ECO:0000313" key="3">
    <source>
        <dbReference type="Proteomes" id="UP001562357"/>
    </source>
</evidence>
<organism evidence="2 3">
    <name type="scientific">Epichloe bromicola</name>
    <dbReference type="NCBI Taxonomy" id="79588"/>
    <lineage>
        <taxon>Eukaryota</taxon>
        <taxon>Fungi</taxon>
        <taxon>Dikarya</taxon>
        <taxon>Ascomycota</taxon>
        <taxon>Pezizomycotina</taxon>
        <taxon>Sordariomycetes</taxon>
        <taxon>Hypocreomycetidae</taxon>
        <taxon>Hypocreales</taxon>
        <taxon>Clavicipitaceae</taxon>
        <taxon>Epichloe</taxon>
    </lineage>
</organism>
<evidence type="ECO:0000256" key="1">
    <source>
        <dbReference type="SAM" id="SignalP"/>
    </source>
</evidence>
<feature type="chain" id="PRO_5046887571" evidence="1">
    <location>
        <begin position="17"/>
        <end position="71"/>
    </location>
</feature>
<protein>
    <submittedName>
        <fullName evidence="2">Uncharacterized protein</fullName>
    </submittedName>
</protein>
<sequence length="71" mass="7586">MKALSILALLVAAAAAIPDEANVLERRCRRLGQYCDRAAFRCCGGIKCCGPNGASGKCVKRDDDPPNKICF</sequence>
<reference evidence="3" key="1">
    <citation type="submission" date="2024-06" db="EMBL/GenBank/DDBJ databases">
        <title>Draft Genome Sequences of Epichloe bromicola Strains Isolated from Elymus ciliaris.</title>
        <authorList>
            <consortium name="Epichloe bromicola genome sequencing consortium"/>
            <person name="Miura A."/>
            <person name="Imano S."/>
            <person name="Ashida A."/>
            <person name="Sato I."/>
            <person name="Chiba S."/>
            <person name="Tanaka A."/>
            <person name="Camagna M."/>
            <person name="Takemoto D."/>
        </authorList>
    </citation>
    <scope>NUCLEOTIDE SEQUENCE [LARGE SCALE GENOMIC DNA]</scope>
    <source>
        <strain evidence="3">DP</strain>
    </source>
</reference>
<feature type="signal peptide" evidence="1">
    <location>
        <begin position="1"/>
        <end position="16"/>
    </location>
</feature>
<keyword evidence="1" id="KW-0732">Signal</keyword>
<keyword evidence="3" id="KW-1185">Reference proteome</keyword>
<name>A0ABQ0CQ41_9HYPO</name>